<evidence type="ECO:0000313" key="2">
    <source>
        <dbReference type="EMBL" id="KAH7207785.1"/>
    </source>
</evidence>
<reference evidence="2" key="1">
    <citation type="journal article" date="2021" name="Nat. Commun.">
        <title>Genetic determinants of endophytism in the Arabidopsis root mycobiome.</title>
        <authorList>
            <person name="Mesny F."/>
            <person name="Miyauchi S."/>
            <person name="Thiergart T."/>
            <person name="Pickel B."/>
            <person name="Atanasova L."/>
            <person name="Karlsson M."/>
            <person name="Huettel B."/>
            <person name="Barry K.W."/>
            <person name="Haridas S."/>
            <person name="Chen C."/>
            <person name="Bauer D."/>
            <person name="Andreopoulos W."/>
            <person name="Pangilinan J."/>
            <person name="LaButti K."/>
            <person name="Riley R."/>
            <person name="Lipzen A."/>
            <person name="Clum A."/>
            <person name="Drula E."/>
            <person name="Henrissat B."/>
            <person name="Kohler A."/>
            <person name="Grigoriev I.V."/>
            <person name="Martin F.M."/>
            <person name="Hacquard S."/>
        </authorList>
    </citation>
    <scope>NUCLEOTIDE SEQUENCE</scope>
    <source>
        <strain evidence="2">MPI-CAGE-AT-0023</strain>
    </source>
</reference>
<name>A0A9P9FWA0_FUSRE</name>
<accession>A0A9P9FWA0</accession>
<gene>
    <name evidence="2" type="ORF">BKA55DRAFT_547025</name>
</gene>
<evidence type="ECO:0000256" key="1">
    <source>
        <dbReference type="SAM" id="MobiDB-lite"/>
    </source>
</evidence>
<organism evidence="2 3">
    <name type="scientific">Fusarium redolens</name>
    <dbReference type="NCBI Taxonomy" id="48865"/>
    <lineage>
        <taxon>Eukaryota</taxon>
        <taxon>Fungi</taxon>
        <taxon>Dikarya</taxon>
        <taxon>Ascomycota</taxon>
        <taxon>Pezizomycotina</taxon>
        <taxon>Sordariomycetes</taxon>
        <taxon>Hypocreomycetidae</taxon>
        <taxon>Hypocreales</taxon>
        <taxon>Nectriaceae</taxon>
        <taxon>Fusarium</taxon>
        <taxon>Fusarium redolens species complex</taxon>
    </lineage>
</organism>
<dbReference type="AlphaFoldDB" id="A0A9P9FWA0"/>
<dbReference type="RefSeq" id="XP_046041160.1">
    <property type="nucleotide sequence ID" value="XM_046190983.1"/>
</dbReference>
<evidence type="ECO:0000313" key="3">
    <source>
        <dbReference type="Proteomes" id="UP000720189"/>
    </source>
</evidence>
<dbReference type="GeneID" id="70220937"/>
<dbReference type="EMBL" id="JAGMUX010000035">
    <property type="protein sequence ID" value="KAH7207785.1"/>
    <property type="molecule type" value="Genomic_DNA"/>
</dbReference>
<comment type="caution">
    <text evidence="2">The sequence shown here is derived from an EMBL/GenBank/DDBJ whole genome shotgun (WGS) entry which is preliminary data.</text>
</comment>
<proteinExistence type="predicted"/>
<protein>
    <submittedName>
        <fullName evidence="2">Uncharacterized protein</fullName>
    </submittedName>
</protein>
<keyword evidence="3" id="KW-1185">Reference proteome</keyword>
<dbReference type="OrthoDB" id="2238745at2759"/>
<feature type="region of interest" description="Disordered" evidence="1">
    <location>
        <begin position="137"/>
        <end position="165"/>
    </location>
</feature>
<dbReference type="Proteomes" id="UP000720189">
    <property type="component" value="Unassembled WGS sequence"/>
</dbReference>
<sequence length="192" mass="20793">MRINLLDTNGPMGTKCRNFEIATNWPFTLLNFQATSASISIPAYSDEMFQSATYQSTCGCPDAMTILNETWPQSFLGTMADVSLASGKLSSSWRATHFAYGQQGLRSSAKAAGVHCPSRTPHLLRVPIFNPPAFDNNITPPPAPEPVDETPKIGARTPPPHYDDVVSTPSVDGFADYLSCLADYGFNGPDED</sequence>